<dbReference type="PANTHER" id="PTHR43335">
    <property type="entry name" value="ABC TRANSPORTER, ATP-BINDING PROTEIN"/>
    <property type="match status" value="1"/>
</dbReference>
<keyword evidence="4 6" id="KW-0067">ATP-binding</keyword>
<comment type="caution">
    <text evidence="6">The sequence shown here is derived from an EMBL/GenBank/DDBJ whole genome shotgun (WGS) entry which is preliminary data.</text>
</comment>
<sequence>MSDLAIRTAGLTKRFGAQTAVDGLDLAVPRGSVFGFLGPNGSGKTTTIRMLLGLIRPSGGESHVLGERMPASGDTVLPRVGALVEGPAFSPFLTGEQNLRRFDAADRHSDPRTRATRVAAALDRVGLGHAARKKAHAYSLGMKQRLGLANALLMPRELLVLDEPTNGLDPQGTREVRALIRSFAADGTTVFVSSHLLAEVEQLCSHVGVMSGGRLVAQGTLEDFRRTGAHPRVRVKTPQTDAAAAVLARLGVAAVARDAASDRDAVTGILPPDGPAPEAIVAALVAAGVPVRGFEVVGESLEQRFVELTGEGFDVVA</sequence>
<comment type="similarity">
    <text evidence="1">Belongs to the ABC transporter superfamily.</text>
</comment>
<dbReference type="RefSeq" id="WP_344051663.1">
    <property type="nucleotide sequence ID" value="NZ_BAAAPK010000001.1"/>
</dbReference>
<keyword evidence="2" id="KW-0813">Transport</keyword>
<evidence type="ECO:0000313" key="6">
    <source>
        <dbReference type="EMBL" id="GAA1665511.1"/>
    </source>
</evidence>
<protein>
    <submittedName>
        <fullName evidence="6">ABC transporter ATP-binding protein</fullName>
    </submittedName>
</protein>
<keyword evidence="7" id="KW-1185">Reference proteome</keyword>
<feature type="domain" description="ABC transporter" evidence="5">
    <location>
        <begin position="6"/>
        <end position="237"/>
    </location>
</feature>
<keyword evidence="6" id="KW-0670">Pyruvate</keyword>
<dbReference type="PROSITE" id="PS50893">
    <property type="entry name" value="ABC_TRANSPORTER_2"/>
    <property type="match status" value="1"/>
</dbReference>
<reference evidence="6 7" key="1">
    <citation type="journal article" date="2019" name="Int. J. Syst. Evol. Microbiol.">
        <title>The Global Catalogue of Microorganisms (GCM) 10K type strain sequencing project: providing services to taxonomists for standard genome sequencing and annotation.</title>
        <authorList>
            <consortium name="The Broad Institute Genomics Platform"/>
            <consortium name="The Broad Institute Genome Sequencing Center for Infectious Disease"/>
            <person name="Wu L."/>
            <person name="Ma J."/>
        </authorList>
    </citation>
    <scope>NUCLEOTIDE SEQUENCE [LARGE SCALE GENOMIC DNA]</scope>
    <source>
        <strain evidence="6 7">JCM 15575</strain>
    </source>
</reference>
<gene>
    <name evidence="6" type="ORF">GCM10009807_07030</name>
</gene>
<dbReference type="EMBL" id="BAAAPK010000001">
    <property type="protein sequence ID" value="GAA1665511.1"/>
    <property type="molecule type" value="Genomic_DNA"/>
</dbReference>
<dbReference type="Proteomes" id="UP001500596">
    <property type="component" value="Unassembled WGS sequence"/>
</dbReference>
<evidence type="ECO:0000256" key="2">
    <source>
        <dbReference type="ARBA" id="ARBA00022448"/>
    </source>
</evidence>
<dbReference type="GO" id="GO:0005524">
    <property type="term" value="F:ATP binding"/>
    <property type="evidence" value="ECO:0007669"/>
    <property type="project" value="UniProtKB-KW"/>
</dbReference>
<dbReference type="InterPro" id="IPR003439">
    <property type="entry name" value="ABC_transporter-like_ATP-bd"/>
</dbReference>
<proteinExistence type="inferred from homology"/>
<keyword evidence="3" id="KW-0547">Nucleotide-binding</keyword>
<evidence type="ECO:0000256" key="3">
    <source>
        <dbReference type="ARBA" id="ARBA00022741"/>
    </source>
</evidence>
<organism evidence="6 7">
    <name type="scientific">Microbacterium lacus</name>
    <dbReference type="NCBI Taxonomy" id="415217"/>
    <lineage>
        <taxon>Bacteria</taxon>
        <taxon>Bacillati</taxon>
        <taxon>Actinomycetota</taxon>
        <taxon>Actinomycetes</taxon>
        <taxon>Micrococcales</taxon>
        <taxon>Microbacteriaceae</taxon>
        <taxon>Microbacterium</taxon>
    </lineage>
</organism>
<evidence type="ECO:0000256" key="4">
    <source>
        <dbReference type="ARBA" id="ARBA00022840"/>
    </source>
</evidence>
<dbReference type="InterPro" id="IPR027417">
    <property type="entry name" value="P-loop_NTPase"/>
</dbReference>
<evidence type="ECO:0000259" key="5">
    <source>
        <dbReference type="PROSITE" id="PS50893"/>
    </source>
</evidence>
<accession>A0ABN2G550</accession>
<dbReference type="Pfam" id="PF00005">
    <property type="entry name" value="ABC_tran"/>
    <property type="match status" value="1"/>
</dbReference>
<evidence type="ECO:0000313" key="7">
    <source>
        <dbReference type="Proteomes" id="UP001500596"/>
    </source>
</evidence>
<dbReference type="SMART" id="SM00382">
    <property type="entry name" value="AAA"/>
    <property type="match status" value="1"/>
</dbReference>
<dbReference type="InterPro" id="IPR003593">
    <property type="entry name" value="AAA+_ATPase"/>
</dbReference>
<name>A0ABN2G550_9MICO</name>
<dbReference type="InterPro" id="IPR017871">
    <property type="entry name" value="ABC_transporter-like_CS"/>
</dbReference>
<dbReference type="PROSITE" id="PS00211">
    <property type="entry name" value="ABC_TRANSPORTER_1"/>
    <property type="match status" value="1"/>
</dbReference>
<dbReference type="PANTHER" id="PTHR43335:SF4">
    <property type="entry name" value="ABC TRANSPORTER, ATP-BINDING PROTEIN"/>
    <property type="match status" value="1"/>
</dbReference>
<evidence type="ECO:0000256" key="1">
    <source>
        <dbReference type="ARBA" id="ARBA00005417"/>
    </source>
</evidence>
<dbReference type="Gene3D" id="3.40.50.300">
    <property type="entry name" value="P-loop containing nucleotide triphosphate hydrolases"/>
    <property type="match status" value="1"/>
</dbReference>
<dbReference type="SUPFAM" id="SSF52540">
    <property type="entry name" value="P-loop containing nucleoside triphosphate hydrolases"/>
    <property type="match status" value="1"/>
</dbReference>